<proteinExistence type="inferred from homology"/>
<dbReference type="SUPFAM" id="SSF55729">
    <property type="entry name" value="Acyl-CoA N-acyltransferases (Nat)"/>
    <property type="match status" value="1"/>
</dbReference>
<sequence length="441" mass="49245">MADKSNRRLQAVLNALQPPPSSLWKRIIVLPDDSKVDISPAHPSEVPTVIAIDGTAICAFKVLPRSIKLVISSIGTPHENSADHVPEFPVLELLPPSTIDPNRGHSESRISIGDVWAAIYALNIIYHTQETIPIQLALSLANVEEITSYIIGSGLGRRRHVQQGVPSESEIYLSRDAFWQGAGTLGFHARGWLRTRLALQGAAPFPRIPSFTRSPLVITSHPLRPPKPKPGECVYRRFCPSVGQTLDFTYVDPSDRPNGEISPHLAAFHKWHNDERVNKGWGEAGPIEKHRKYLCDLMQDPGVLPLMMSWDGELMGYTEVTWVKESHVAGYIPDGVGEYDQGLHILVGEDKFRGSKNLGPERSRAWFTSILHYIFISEPRTQRIVGEPKASNPAAIKLSEDCGMTINTLFDLPYKRSVMTWLPREKFFRLGLLSKDPPRKA</sequence>
<keyword evidence="4" id="KW-1185">Reference proteome</keyword>
<comment type="similarity">
    <text evidence="1">Belongs to the lysine N-acyltransferase MbtK family.</text>
</comment>
<dbReference type="InterPro" id="IPR019432">
    <property type="entry name" value="Acyltransferase_MbtK/IucB-like"/>
</dbReference>
<dbReference type="PANTHER" id="PTHR31438">
    <property type="entry name" value="LYSINE N-ACYLTRANSFERASE C17G9.06C-RELATED"/>
    <property type="match status" value="1"/>
</dbReference>
<evidence type="ECO:0000256" key="1">
    <source>
        <dbReference type="ARBA" id="ARBA00009893"/>
    </source>
</evidence>
<dbReference type="Pfam" id="PF13523">
    <property type="entry name" value="Acetyltransf_8"/>
    <property type="match status" value="1"/>
</dbReference>
<dbReference type="GO" id="GO:0019290">
    <property type="term" value="P:siderophore biosynthetic process"/>
    <property type="evidence" value="ECO:0007669"/>
    <property type="project" value="InterPro"/>
</dbReference>
<comment type="caution">
    <text evidence="3">The sequence shown here is derived from an EMBL/GenBank/DDBJ whole genome shotgun (WGS) entry which is preliminary data.</text>
</comment>
<dbReference type="PANTHER" id="PTHR31438:SF1">
    <property type="entry name" value="LYSINE N-ACYLTRANSFERASE C17G9.06C-RELATED"/>
    <property type="match status" value="1"/>
</dbReference>
<name>A0AAD5UY43_9APHY</name>
<dbReference type="Gene3D" id="3.40.630.30">
    <property type="match status" value="1"/>
</dbReference>
<dbReference type="GO" id="GO:0016410">
    <property type="term" value="F:N-acyltransferase activity"/>
    <property type="evidence" value="ECO:0007669"/>
    <property type="project" value="TreeGrafter"/>
</dbReference>
<dbReference type="SMART" id="SM01006">
    <property type="entry name" value="AlcB"/>
    <property type="match status" value="1"/>
</dbReference>
<evidence type="ECO:0000313" key="3">
    <source>
        <dbReference type="EMBL" id="KAJ3480912.1"/>
    </source>
</evidence>
<dbReference type="AlphaFoldDB" id="A0AAD5UY43"/>
<evidence type="ECO:0000259" key="2">
    <source>
        <dbReference type="SMART" id="SM01006"/>
    </source>
</evidence>
<evidence type="ECO:0000313" key="4">
    <source>
        <dbReference type="Proteomes" id="UP001212997"/>
    </source>
</evidence>
<feature type="domain" description="Acyltransferase MbtK/IucB-like conserved" evidence="2">
    <location>
        <begin position="260"/>
        <end position="304"/>
    </location>
</feature>
<dbReference type="EMBL" id="JANAWD010000349">
    <property type="protein sequence ID" value="KAJ3480912.1"/>
    <property type="molecule type" value="Genomic_DNA"/>
</dbReference>
<dbReference type="Proteomes" id="UP001212997">
    <property type="component" value="Unassembled WGS sequence"/>
</dbReference>
<gene>
    <name evidence="3" type="ORF">NLI96_g8024</name>
</gene>
<organism evidence="3 4">
    <name type="scientific">Meripilus lineatus</name>
    <dbReference type="NCBI Taxonomy" id="2056292"/>
    <lineage>
        <taxon>Eukaryota</taxon>
        <taxon>Fungi</taxon>
        <taxon>Dikarya</taxon>
        <taxon>Basidiomycota</taxon>
        <taxon>Agaricomycotina</taxon>
        <taxon>Agaricomycetes</taxon>
        <taxon>Polyporales</taxon>
        <taxon>Meripilaceae</taxon>
        <taxon>Meripilus</taxon>
    </lineage>
</organism>
<reference evidence="3" key="1">
    <citation type="submission" date="2022-07" db="EMBL/GenBank/DDBJ databases">
        <title>Genome Sequence of Physisporinus lineatus.</title>
        <authorList>
            <person name="Buettner E."/>
        </authorList>
    </citation>
    <scope>NUCLEOTIDE SEQUENCE</scope>
    <source>
        <strain evidence="3">VT162</strain>
    </source>
</reference>
<dbReference type="InterPro" id="IPR016181">
    <property type="entry name" value="Acyl_CoA_acyltransferase"/>
</dbReference>
<protein>
    <recommendedName>
        <fullName evidence="2">Acyltransferase MbtK/IucB-like conserved domain-containing protein</fullName>
    </recommendedName>
</protein>
<accession>A0AAD5UY43</accession>